<protein>
    <recommendedName>
        <fullName evidence="7">Aminotransferase</fullName>
        <ecNumber evidence="7">2.6.1.-</ecNumber>
    </recommendedName>
</protein>
<evidence type="ECO:0000313" key="10">
    <source>
        <dbReference type="Proteomes" id="UP001139319"/>
    </source>
</evidence>
<proteinExistence type="inferred from homology"/>
<keyword evidence="4 7" id="KW-0032">Aminotransferase</keyword>
<dbReference type="FunFam" id="3.40.640.10:FF:000066">
    <property type="entry name" value="Aspartate aminotransferase"/>
    <property type="match status" value="1"/>
</dbReference>
<dbReference type="NCBIfam" id="NF006719">
    <property type="entry name" value="PRK09257.1"/>
    <property type="match status" value="1"/>
</dbReference>
<feature type="domain" description="Aminotransferase class I/classII large" evidence="8">
    <location>
        <begin position="27"/>
        <end position="392"/>
    </location>
</feature>
<comment type="caution">
    <text evidence="9">The sequence shown here is derived from an EMBL/GenBank/DDBJ whole genome shotgun (WGS) entry which is preliminary data.</text>
</comment>
<gene>
    <name evidence="9" type="ORF">M6D89_08805</name>
</gene>
<dbReference type="PANTHER" id="PTHR11879:SF22">
    <property type="entry name" value="ASPARTATE AMINOTRANSFERASE, MITOCHONDRIAL"/>
    <property type="match status" value="1"/>
</dbReference>
<organism evidence="9 10">
    <name type="scientific">Gilvimarinus xylanilyticus</name>
    <dbReference type="NCBI Taxonomy" id="2944139"/>
    <lineage>
        <taxon>Bacteria</taxon>
        <taxon>Pseudomonadati</taxon>
        <taxon>Pseudomonadota</taxon>
        <taxon>Gammaproteobacteria</taxon>
        <taxon>Cellvibrionales</taxon>
        <taxon>Cellvibrionaceae</taxon>
        <taxon>Gilvimarinus</taxon>
    </lineage>
</organism>
<dbReference type="InterPro" id="IPR015424">
    <property type="entry name" value="PyrdxlP-dep_Trfase"/>
</dbReference>
<dbReference type="InterPro" id="IPR015421">
    <property type="entry name" value="PyrdxlP-dep_Trfase_major"/>
</dbReference>
<dbReference type="EMBL" id="JAMFTH010000001">
    <property type="protein sequence ID" value="MCP8899393.1"/>
    <property type="molecule type" value="Genomic_DNA"/>
</dbReference>
<evidence type="ECO:0000256" key="4">
    <source>
        <dbReference type="ARBA" id="ARBA00022576"/>
    </source>
</evidence>
<dbReference type="PROSITE" id="PS00105">
    <property type="entry name" value="AA_TRANSFER_CLASS_1"/>
    <property type="match status" value="1"/>
</dbReference>
<reference evidence="9" key="1">
    <citation type="submission" date="2022-05" db="EMBL/GenBank/DDBJ databases">
        <authorList>
            <person name="Sun H.-N."/>
        </authorList>
    </citation>
    <scope>NUCLEOTIDE SEQUENCE</scope>
    <source>
        <strain evidence="9">HB14</strain>
    </source>
</reference>
<dbReference type="PRINTS" id="PR00799">
    <property type="entry name" value="TRANSAMINASE"/>
</dbReference>
<dbReference type="EC" id="2.6.1.-" evidence="7"/>
<evidence type="ECO:0000256" key="7">
    <source>
        <dbReference type="RuleBase" id="RU000481"/>
    </source>
</evidence>
<evidence type="ECO:0000256" key="6">
    <source>
        <dbReference type="ARBA" id="ARBA00022898"/>
    </source>
</evidence>
<dbReference type="RefSeq" id="WP_253967643.1">
    <property type="nucleotide sequence ID" value="NZ_JAMFTH010000001.1"/>
</dbReference>
<dbReference type="InterPro" id="IPR004838">
    <property type="entry name" value="NHTrfase_class1_PyrdxlP-BS"/>
</dbReference>
<reference evidence="9" key="2">
    <citation type="submission" date="2023-01" db="EMBL/GenBank/DDBJ databases">
        <title>Gilvimarinus xylanilyticus HB14 isolated from Caulerpa lentillifera aquaculture base in Hainan, China.</title>
        <authorList>
            <person name="Zhang Y.-J."/>
        </authorList>
    </citation>
    <scope>NUCLEOTIDE SEQUENCE</scope>
    <source>
        <strain evidence="9">HB14</strain>
    </source>
</reference>
<comment type="cofactor">
    <cofactor evidence="1 7">
        <name>pyridoxal 5'-phosphate</name>
        <dbReference type="ChEBI" id="CHEBI:597326"/>
    </cofactor>
</comment>
<dbReference type="SUPFAM" id="SSF53383">
    <property type="entry name" value="PLP-dependent transferases"/>
    <property type="match status" value="1"/>
</dbReference>
<dbReference type="AlphaFoldDB" id="A0A9X2I260"/>
<dbReference type="GO" id="GO:0042802">
    <property type="term" value="F:identical protein binding"/>
    <property type="evidence" value="ECO:0007669"/>
    <property type="project" value="TreeGrafter"/>
</dbReference>
<keyword evidence="5 7" id="KW-0808">Transferase</keyword>
<dbReference type="Gene3D" id="3.40.640.10">
    <property type="entry name" value="Type I PLP-dependent aspartate aminotransferase-like (Major domain)"/>
    <property type="match status" value="1"/>
</dbReference>
<dbReference type="PANTHER" id="PTHR11879">
    <property type="entry name" value="ASPARTATE AMINOTRANSFERASE"/>
    <property type="match status" value="1"/>
</dbReference>
<evidence type="ECO:0000256" key="3">
    <source>
        <dbReference type="ARBA" id="ARBA00011738"/>
    </source>
</evidence>
<name>A0A9X2I260_9GAMM</name>
<dbReference type="InterPro" id="IPR000796">
    <property type="entry name" value="Asp_trans"/>
</dbReference>
<evidence type="ECO:0000256" key="5">
    <source>
        <dbReference type="ARBA" id="ARBA00022679"/>
    </source>
</evidence>
<evidence type="ECO:0000256" key="1">
    <source>
        <dbReference type="ARBA" id="ARBA00001933"/>
    </source>
</evidence>
<dbReference type="GO" id="GO:0004069">
    <property type="term" value="F:L-aspartate:2-oxoglutarate aminotransferase activity"/>
    <property type="evidence" value="ECO:0007669"/>
    <property type="project" value="TreeGrafter"/>
</dbReference>
<evidence type="ECO:0000313" key="9">
    <source>
        <dbReference type="EMBL" id="MCP8899393.1"/>
    </source>
</evidence>
<evidence type="ECO:0000256" key="2">
    <source>
        <dbReference type="ARBA" id="ARBA00007441"/>
    </source>
</evidence>
<accession>A0A9X2I260</accession>
<evidence type="ECO:0000259" key="8">
    <source>
        <dbReference type="Pfam" id="PF00155"/>
    </source>
</evidence>
<dbReference type="GO" id="GO:0004838">
    <property type="term" value="F:L-tyrosine-2-oxoglutarate transaminase activity"/>
    <property type="evidence" value="ECO:0007669"/>
    <property type="project" value="TreeGrafter"/>
</dbReference>
<comment type="subunit">
    <text evidence="3">Homodimer.</text>
</comment>
<dbReference type="InterPro" id="IPR004839">
    <property type="entry name" value="Aminotransferase_I/II_large"/>
</dbReference>
<comment type="similarity">
    <text evidence="2 7">Belongs to the class-I pyridoxal-phosphate-dependent aminotransferase family.</text>
</comment>
<sequence length="397" mass="43073">MLDHLPQLQPDPILGLSAAYQNDTNPKKVDLGVGVYKTEAGDTPVLQCVAEAEAQLLQTQTSKSYTPPAGITGANRAAAELAFGREHQALTDKRVGTVQTPGGCGALRLAAELIAHANPDATIWVSTPTWANHVPLLTSAGLRLKEYPYYNFAEHRIDFDAMMETLQQAGENDLVLLHACCHNPSGADLSQSQWQAVAELASKQGFTPFIDMAYQGFGQGIDQDAYGVRLLADTLPELVLATSFSKNLGLYRERAGSLSVVSANATQAQAVLSQTLSIARGLYSMPPSHGASIVDLVYHTPELRSQWKSELTGMRERIAGLREQLVGELNARQDKQRFDFIAREAGMFSFLGLSVAQVTRLKNEFSVYMTDNSRINVAGVNAHNLAYLADAIVKVLD</sequence>
<dbReference type="GO" id="GO:0030170">
    <property type="term" value="F:pyridoxal phosphate binding"/>
    <property type="evidence" value="ECO:0007669"/>
    <property type="project" value="InterPro"/>
</dbReference>
<keyword evidence="10" id="KW-1185">Reference proteome</keyword>
<dbReference type="Gene3D" id="3.90.1150.10">
    <property type="entry name" value="Aspartate Aminotransferase, domain 1"/>
    <property type="match status" value="1"/>
</dbReference>
<dbReference type="Pfam" id="PF00155">
    <property type="entry name" value="Aminotran_1_2"/>
    <property type="match status" value="1"/>
</dbReference>
<dbReference type="Proteomes" id="UP001139319">
    <property type="component" value="Unassembled WGS sequence"/>
</dbReference>
<dbReference type="GO" id="GO:0033585">
    <property type="term" value="P:L-phenylalanine biosynthetic process from chorismate via phenylpyruvate"/>
    <property type="evidence" value="ECO:0007669"/>
    <property type="project" value="TreeGrafter"/>
</dbReference>
<keyword evidence="6" id="KW-0663">Pyridoxal phosphate</keyword>
<dbReference type="CDD" id="cd00609">
    <property type="entry name" value="AAT_like"/>
    <property type="match status" value="1"/>
</dbReference>
<dbReference type="GO" id="GO:0005829">
    <property type="term" value="C:cytosol"/>
    <property type="evidence" value="ECO:0007669"/>
    <property type="project" value="TreeGrafter"/>
</dbReference>
<dbReference type="InterPro" id="IPR015422">
    <property type="entry name" value="PyrdxlP-dep_Trfase_small"/>
</dbReference>